<dbReference type="EMBL" id="FTOR01000001">
    <property type="protein sequence ID" value="SIS68296.1"/>
    <property type="molecule type" value="Genomic_DNA"/>
</dbReference>
<feature type="domain" description="Transglycosylase SLT" evidence="2">
    <location>
        <begin position="128"/>
        <end position="229"/>
    </location>
</feature>
<sequence length="373" mass="41688">MQGKQFFLFGISFRKLMGRSLAGAMLLLLTSLSVMSFGYDNSLHTYTDGDDKKSKDSAANNSKGFKSLFGDKQDYDAANPGFFRLNPQAVSFVENYIRLESEEYGKMKEWGKTYIDLYDRILTENGIPVELKYLSIIESHLRRGLVSGAGAVGPWQLMPDEAKRYHLKTGRGLKDERTDFTKSTYAACKLINELHNEFGDWLLVIAAYNGGVGRVKQAIKKAGSRDFWALQAYLPEQTRNHVKKYIATHYIFEGGGGWTTLTAAETAIQRENVAVLLGQKQLADTVLEKTGVISISGKYNAGVIAKVLLMDLVEFKKLNPGFDKKLSQGQAYDLRLPNEKLTEFQEKRQEILQQSIQVLLAPPATTSTPVVKA</sequence>
<dbReference type="Proteomes" id="UP000186917">
    <property type="component" value="Unassembled WGS sequence"/>
</dbReference>
<dbReference type="CDD" id="cd16894">
    <property type="entry name" value="MltD-like"/>
    <property type="match status" value="1"/>
</dbReference>
<comment type="similarity">
    <text evidence="1">Belongs to the transglycosylase Slt family.</text>
</comment>
<protein>
    <submittedName>
        <fullName evidence="3">Membrane-bound lytic murein transglycosylase D</fullName>
    </submittedName>
</protein>
<accession>A0A1N7L3F9</accession>
<organism evidence="3 4">
    <name type="scientific">Filimonas lacunae</name>
    <dbReference type="NCBI Taxonomy" id="477680"/>
    <lineage>
        <taxon>Bacteria</taxon>
        <taxon>Pseudomonadati</taxon>
        <taxon>Bacteroidota</taxon>
        <taxon>Chitinophagia</taxon>
        <taxon>Chitinophagales</taxon>
        <taxon>Chitinophagaceae</taxon>
        <taxon>Filimonas</taxon>
    </lineage>
</organism>
<keyword evidence="4" id="KW-1185">Reference proteome</keyword>
<dbReference type="PANTHER" id="PTHR37423">
    <property type="entry name" value="SOLUBLE LYTIC MUREIN TRANSGLYCOSYLASE-RELATED"/>
    <property type="match status" value="1"/>
</dbReference>
<name>A0A1N7L3F9_9BACT</name>
<dbReference type="OrthoDB" id="9815002at2"/>
<dbReference type="PANTHER" id="PTHR37423:SF2">
    <property type="entry name" value="MEMBRANE-BOUND LYTIC MUREIN TRANSGLYCOSYLASE C"/>
    <property type="match status" value="1"/>
</dbReference>
<proteinExistence type="inferred from homology"/>
<reference evidence="4" key="1">
    <citation type="submission" date="2017-01" db="EMBL/GenBank/DDBJ databases">
        <authorList>
            <person name="Varghese N."/>
            <person name="Submissions S."/>
        </authorList>
    </citation>
    <scope>NUCLEOTIDE SEQUENCE [LARGE SCALE GENOMIC DNA]</scope>
    <source>
        <strain evidence="4">DSM 21054</strain>
    </source>
</reference>
<dbReference type="STRING" id="477680.SAMN05421788_101609"/>
<dbReference type="InterPro" id="IPR008258">
    <property type="entry name" value="Transglycosylase_SLT_dom_1"/>
</dbReference>
<gene>
    <name evidence="3" type="ORF">SAMN05421788_101609</name>
</gene>
<evidence type="ECO:0000256" key="1">
    <source>
        <dbReference type="ARBA" id="ARBA00007734"/>
    </source>
</evidence>
<evidence type="ECO:0000313" key="4">
    <source>
        <dbReference type="Proteomes" id="UP000186917"/>
    </source>
</evidence>
<dbReference type="SUPFAM" id="SSF53955">
    <property type="entry name" value="Lysozyme-like"/>
    <property type="match status" value="1"/>
</dbReference>
<dbReference type="Pfam" id="PF01464">
    <property type="entry name" value="SLT"/>
    <property type="match status" value="1"/>
</dbReference>
<dbReference type="AlphaFoldDB" id="A0A1N7L3F9"/>
<evidence type="ECO:0000259" key="2">
    <source>
        <dbReference type="Pfam" id="PF01464"/>
    </source>
</evidence>
<dbReference type="Gene3D" id="1.10.530.10">
    <property type="match status" value="1"/>
</dbReference>
<evidence type="ECO:0000313" key="3">
    <source>
        <dbReference type="EMBL" id="SIS68296.1"/>
    </source>
</evidence>
<dbReference type="InterPro" id="IPR023346">
    <property type="entry name" value="Lysozyme-like_dom_sf"/>
</dbReference>